<dbReference type="InterPro" id="IPR040086">
    <property type="entry name" value="MJ0683-like"/>
</dbReference>
<gene>
    <name evidence="5" type="ORF">ENM60_06725</name>
</gene>
<dbReference type="SFLD" id="SFLDG01084">
    <property type="entry name" value="Uncharacterised_Radical_SAM_Su"/>
    <property type="match status" value="1"/>
</dbReference>
<dbReference type="PANTHER" id="PTHR43432">
    <property type="entry name" value="SLR0285 PROTEIN"/>
    <property type="match status" value="1"/>
</dbReference>
<dbReference type="GO" id="GO:0051536">
    <property type="term" value="F:iron-sulfur cluster binding"/>
    <property type="evidence" value="ECO:0007669"/>
    <property type="project" value="UniProtKB-KW"/>
</dbReference>
<dbReference type="Pfam" id="PF04055">
    <property type="entry name" value="Radical_SAM"/>
    <property type="match status" value="1"/>
</dbReference>
<organism evidence="5">
    <name type="scientific">Thermogladius calderae</name>
    <dbReference type="NCBI Taxonomy" id="1200300"/>
    <lineage>
        <taxon>Archaea</taxon>
        <taxon>Thermoproteota</taxon>
        <taxon>Thermoprotei</taxon>
        <taxon>Desulfurococcales</taxon>
        <taxon>Desulfurococcaceae</taxon>
        <taxon>Thermogladius</taxon>
    </lineage>
</organism>
<feature type="domain" description="Radical SAM core" evidence="4">
    <location>
        <begin position="16"/>
        <end position="246"/>
    </location>
</feature>
<evidence type="ECO:0000259" key="4">
    <source>
        <dbReference type="PROSITE" id="PS51918"/>
    </source>
</evidence>
<keyword evidence="3" id="KW-0411">Iron-sulfur</keyword>
<protein>
    <submittedName>
        <fullName evidence="5">Radical SAM protein</fullName>
    </submittedName>
</protein>
<comment type="caution">
    <text evidence="5">The sequence shown here is derived from an EMBL/GenBank/DDBJ whole genome shotgun (WGS) entry which is preliminary data.</text>
</comment>
<dbReference type="AlphaFoldDB" id="A0A7J3Y0V5"/>
<evidence type="ECO:0000256" key="3">
    <source>
        <dbReference type="ARBA" id="ARBA00023014"/>
    </source>
</evidence>
<dbReference type="PROSITE" id="PS51918">
    <property type="entry name" value="RADICAL_SAM"/>
    <property type="match status" value="1"/>
</dbReference>
<dbReference type="InterPro" id="IPR058240">
    <property type="entry name" value="rSAM_sf"/>
</dbReference>
<dbReference type="EMBL" id="DRYK01000089">
    <property type="protein sequence ID" value="HHP68453.1"/>
    <property type="molecule type" value="Genomic_DNA"/>
</dbReference>
<dbReference type="PANTHER" id="PTHR43432:SF6">
    <property type="entry name" value="RADICAL SAM CORE DOMAIN-CONTAINING PROTEIN"/>
    <property type="match status" value="1"/>
</dbReference>
<keyword evidence="2" id="KW-0408">Iron</keyword>
<accession>A0A7J3Y0V5</accession>
<evidence type="ECO:0000256" key="2">
    <source>
        <dbReference type="ARBA" id="ARBA00023004"/>
    </source>
</evidence>
<evidence type="ECO:0000256" key="1">
    <source>
        <dbReference type="ARBA" id="ARBA00022723"/>
    </source>
</evidence>
<dbReference type="Gene3D" id="3.80.30.30">
    <property type="match status" value="1"/>
</dbReference>
<keyword evidence="1" id="KW-0479">Metal-binding</keyword>
<name>A0A7J3Y0V5_9CREN</name>
<dbReference type="InterPro" id="IPR006638">
    <property type="entry name" value="Elp3/MiaA/NifB-like_rSAM"/>
</dbReference>
<sequence length="272" mass="30851">MRVIEVKVSKALSKSGLPDLDYALNPYIGCYHACTYCYARLYTRMREVAEKWGDVVAVKVNLIDVLRKEAVATSKGVVGVGTITDPYQPVEATYKLTRKSLEILLQYGFKVSVQTKSPLVTRDLDLLSRYRGRVDVGFTITTLKKEVASQIEPRAPPPKERARALRVLSDSGIKTWVFYGPIIPGLNDDDVTIDDLLQLARSTNSELYYDSLHVKPFMLGDHPLTRYAKLAEAYSWDELFKRIEGRCREYSVECKPGLTRNKPLISIKSFFK</sequence>
<dbReference type="SUPFAM" id="SSF102114">
    <property type="entry name" value="Radical SAM enzymes"/>
    <property type="match status" value="1"/>
</dbReference>
<dbReference type="InterPro" id="IPR007197">
    <property type="entry name" value="rSAM"/>
</dbReference>
<dbReference type="SMART" id="SM00729">
    <property type="entry name" value="Elp3"/>
    <property type="match status" value="1"/>
</dbReference>
<dbReference type="GO" id="GO:0046872">
    <property type="term" value="F:metal ion binding"/>
    <property type="evidence" value="ECO:0007669"/>
    <property type="project" value="UniProtKB-KW"/>
</dbReference>
<reference evidence="5" key="1">
    <citation type="journal article" date="2020" name="mSystems">
        <title>Genome- and Community-Level Interaction Insights into Carbon Utilization and Element Cycling Functions of Hydrothermarchaeota in Hydrothermal Sediment.</title>
        <authorList>
            <person name="Zhou Z."/>
            <person name="Liu Y."/>
            <person name="Xu W."/>
            <person name="Pan J."/>
            <person name="Luo Z.H."/>
            <person name="Li M."/>
        </authorList>
    </citation>
    <scope>NUCLEOTIDE SEQUENCE [LARGE SCALE GENOMIC DNA]</scope>
    <source>
        <strain evidence="5">SpSt-110</strain>
    </source>
</reference>
<proteinExistence type="predicted"/>
<dbReference type="SFLD" id="SFLDS00029">
    <property type="entry name" value="Radical_SAM"/>
    <property type="match status" value="1"/>
</dbReference>
<evidence type="ECO:0000313" key="5">
    <source>
        <dbReference type="EMBL" id="HHP68453.1"/>
    </source>
</evidence>
<dbReference type="GO" id="GO:0003824">
    <property type="term" value="F:catalytic activity"/>
    <property type="evidence" value="ECO:0007669"/>
    <property type="project" value="InterPro"/>
</dbReference>
<dbReference type="CDD" id="cd01335">
    <property type="entry name" value="Radical_SAM"/>
    <property type="match status" value="1"/>
</dbReference>